<accession>A0ABT7DRI7</accession>
<reference evidence="1 2" key="1">
    <citation type="submission" date="2023-05" db="EMBL/GenBank/DDBJ databases">
        <title>Gordonibacter KGMB12511T sp. nov., isolated from faeces of healthy Korean.</title>
        <authorList>
            <person name="Kim H.S."/>
            <person name="Kim J.-S."/>
            <person name="Suh M.K."/>
            <person name="Eom M.K."/>
            <person name="Do H.E."/>
            <person name="Lee J.-S."/>
        </authorList>
    </citation>
    <scope>NUCLEOTIDE SEQUENCE [LARGE SCALE GENOMIC DNA]</scope>
    <source>
        <strain evidence="1 2">KGMB12511</strain>
    </source>
</reference>
<name>A0ABT7DRI7_9ACTN</name>
<dbReference type="EMBL" id="JASJEU010000020">
    <property type="protein sequence ID" value="MDJ1651198.1"/>
    <property type="molecule type" value="Genomic_DNA"/>
</dbReference>
<organism evidence="1 2">
    <name type="scientific">Gordonibacter faecis</name>
    <dbReference type="NCBI Taxonomy" id="3047475"/>
    <lineage>
        <taxon>Bacteria</taxon>
        <taxon>Bacillati</taxon>
        <taxon>Actinomycetota</taxon>
        <taxon>Coriobacteriia</taxon>
        <taxon>Eggerthellales</taxon>
        <taxon>Eggerthellaceae</taxon>
        <taxon>Gordonibacter</taxon>
    </lineage>
</organism>
<evidence type="ECO:0000313" key="2">
    <source>
        <dbReference type="Proteomes" id="UP001232750"/>
    </source>
</evidence>
<keyword evidence="2" id="KW-1185">Reference proteome</keyword>
<sequence length="69" mass="7780">MPLSTRGNVKLAYQAIISEGTVEQQCRYLNKALLTSVWPHLSVPAQAARQWQERFPELRGNLRAKLAAC</sequence>
<dbReference type="Proteomes" id="UP001232750">
    <property type="component" value="Unassembled WGS sequence"/>
</dbReference>
<proteinExistence type="predicted"/>
<gene>
    <name evidence="1" type="ORF">QNJ86_10335</name>
</gene>
<dbReference type="RefSeq" id="WP_283832544.1">
    <property type="nucleotide sequence ID" value="NZ_JASJEU010000020.1"/>
</dbReference>
<protein>
    <submittedName>
        <fullName evidence="1">Uncharacterized protein</fullName>
    </submittedName>
</protein>
<evidence type="ECO:0000313" key="1">
    <source>
        <dbReference type="EMBL" id="MDJ1651198.1"/>
    </source>
</evidence>
<comment type="caution">
    <text evidence="1">The sequence shown here is derived from an EMBL/GenBank/DDBJ whole genome shotgun (WGS) entry which is preliminary data.</text>
</comment>